<sequence length="104" mass="11457">MTSNVSPQPPGRDREPPPRWDFDGLRIAAVGADQARELLEESLPALRADPGFQLLLLMTPTEFKRSGLDASELGHQGVAFALEADVSRAAAEHWVNQFLARHKL</sequence>
<dbReference type="RefSeq" id="WP_210851452.1">
    <property type="nucleotide sequence ID" value="NZ_JAGQDD010000001.1"/>
</dbReference>
<organism evidence="2 3">
    <name type="scientific">Ideonella alba</name>
    <dbReference type="NCBI Taxonomy" id="2824118"/>
    <lineage>
        <taxon>Bacteria</taxon>
        <taxon>Pseudomonadati</taxon>
        <taxon>Pseudomonadota</taxon>
        <taxon>Betaproteobacteria</taxon>
        <taxon>Burkholderiales</taxon>
        <taxon>Sphaerotilaceae</taxon>
        <taxon>Ideonella</taxon>
    </lineage>
</organism>
<evidence type="ECO:0000256" key="1">
    <source>
        <dbReference type="SAM" id="MobiDB-lite"/>
    </source>
</evidence>
<accession>A0A940YBC2</accession>
<proteinExistence type="predicted"/>
<dbReference type="Proteomes" id="UP000676246">
    <property type="component" value="Unassembled WGS sequence"/>
</dbReference>
<protein>
    <submittedName>
        <fullName evidence="2">Uncharacterized protein</fullName>
    </submittedName>
</protein>
<evidence type="ECO:0000313" key="3">
    <source>
        <dbReference type="Proteomes" id="UP000676246"/>
    </source>
</evidence>
<reference evidence="2 3" key="1">
    <citation type="submission" date="2021-04" db="EMBL/GenBank/DDBJ databases">
        <title>The genome sequence of Ideonella sp. 3Y2.</title>
        <authorList>
            <person name="Liu Y."/>
        </authorList>
    </citation>
    <scope>NUCLEOTIDE SEQUENCE [LARGE SCALE GENOMIC DNA]</scope>
    <source>
        <strain evidence="2 3">3Y2</strain>
    </source>
</reference>
<comment type="caution">
    <text evidence="2">The sequence shown here is derived from an EMBL/GenBank/DDBJ whole genome shotgun (WGS) entry which is preliminary data.</text>
</comment>
<gene>
    <name evidence="2" type="ORF">KAK03_01765</name>
</gene>
<name>A0A940YBC2_9BURK</name>
<evidence type="ECO:0000313" key="2">
    <source>
        <dbReference type="EMBL" id="MBQ0929195.1"/>
    </source>
</evidence>
<feature type="region of interest" description="Disordered" evidence="1">
    <location>
        <begin position="1"/>
        <end position="20"/>
    </location>
</feature>
<dbReference type="AlphaFoldDB" id="A0A940YBC2"/>
<dbReference type="EMBL" id="JAGQDD010000001">
    <property type="protein sequence ID" value="MBQ0929195.1"/>
    <property type="molecule type" value="Genomic_DNA"/>
</dbReference>
<keyword evidence="3" id="KW-1185">Reference proteome</keyword>
<feature type="compositionally biased region" description="Basic and acidic residues" evidence="1">
    <location>
        <begin position="11"/>
        <end position="20"/>
    </location>
</feature>